<evidence type="ECO:0000313" key="3">
    <source>
        <dbReference type="EMBL" id="OJK02712.1"/>
    </source>
</evidence>
<dbReference type="GO" id="GO:0005935">
    <property type="term" value="C:cellular bud neck"/>
    <property type="evidence" value="ECO:0007669"/>
    <property type="project" value="TreeGrafter"/>
</dbReference>
<dbReference type="AlphaFoldDB" id="A0A1L9X2K6"/>
<protein>
    <recommendedName>
        <fullName evidence="5">Fibroin-3 related protein</fullName>
    </recommendedName>
</protein>
<evidence type="ECO:0008006" key="5">
    <source>
        <dbReference type="Google" id="ProtNLM"/>
    </source>
</evidence>
<evidence type="ECO:0000256" key="1">
    <source>
        <dbReference type="SAM" id="MobiDB-lite"/>
    </source>
</evidence>
<name>A0A1L9X2K6_ASPA1</name>
<dbReference type="GeneID" id="30978369"/>
<dbReference type="InterPro" id="IPR037504">
    <property type="entry name" value="PSI_induc_2"/>
</dbReference>
<dbReference type="OrthoDB" id="5401332at2759"/>
<keyword evidence="2" id="KW-1133">Transmembrane helix</keyword>
<evidence type="ECO:0000313" key="4">
    <source>
        <dbReference type="Proteomes" id="UP000184546"/>
    </source>
</evidence>
<feature type="region of interest" description="Disordered" evidence="1">
    <location>
        <begin position="368"/>
        <end position="450"/>
    </location>
</feature>
<organism evidence="3 4">
    <name type="scientific">Aspergillus aculeatus (strain ATCC 16872 / CBS 172.66 / WB 5094)</name>
    <dbReference type="NCBI Taxonomy" id="690307"/>
    <lineage>
        <taxon>Eukaryota</taxon>
        <taxon>Fungi</taxon>
        <taxon>Dikarya</taxon>
        <taxon>Ascomycota</taxon>
        <taxon>Pezizomycotina</taxon>
        <taxon>Eurotiomycetes</taxon>
        <taxon>Eurotiomycetidae</taxon>
        <taxon>Eurotiales</taxon>
        <taxon>Aspergillaceae</taxon>
        <taxon>Aspergillus</taxon>
        <taxon>Aspergillus subgen. Circumdati</taxon>
    </lineage>
</organism>
<proteinExistence type="predicted"/>
<reference evidence="4" key="1">
    <citation type="journal article" date="2017" name="Genome Biol.">
        <title>Comparative genomics reveals high biological diversity and specific adaptations in the industrially and medically important fungal genus Aspergillus.</title>
        <authorList>
            <person name="de Vries R.P."/>
            <person name="Riley R."/>
            <person name="Wiebenga A."/>
            <person name="Aguilar-Osorio G."/>
            <person name="Amillis S."/>
            <person name="Uchima C.A."/>
            <person name="Anderluh G."/>
            <person name="Asadollahi M."/>
            <person name="Askin M."/>
            <person name="Barry K."/>
            <person name="Battaglia E."/>
            <person name="Bayram O."/>
            <person name="Benocci T."/>
            <person name="Braus-Stromeyer S.A."/>
            <person name="Caldana C."/>
            <person name="Canovas D."/>
            <person name="Cerqueira G.C."/>
            <person name="Chen F."/>
            <person name="Chen W."/>
            <person name="Choi C."/>
            <person name="Clum A."/>
            <person name="Dos Santos R.A."/>
            <person name="Damasio A.R."/>
            <person name="Diallinas G."/>
            <person name="Emri T."/>
            <person name="Fekete E."/>
            <person name="Flipphi M."/>
            <person name="Freyberg S."/>
            <person name="Gallo A."/>
            <person name="Gournas C."/>
            <person name="Habgood R."/>
            <person name="Hainaut M."/>
            <person name="Harispe M.L."/>
            <person name="Henrissat B."/>
            <person name="Hilden K.S."/>
            <person name="Hope R."/>
            <person name="Hossain A."/>
            <person name="Karabika E."/>
            <person name="Karaffa L."/>
            <person name="Karanyi Z."/>
            <person name="Krasevec N."/>
            <person name="Kuo A."/>
            <person name="Kusch H."/>
            <person name="LaButti K."/>
            <person name="Lagendijk E.L."/>
            <person name="Lapidus A."/>
            <person name="Levasseur A."/>
            <person name="Lindquist E."/>
            <person name="Lipzen A."/>
            <person name="Logrieco A.F."/>
            <person name="MacCabe A."/>
            <person name="Maekelae M.R."/>
            <person name="Malavazi I."/>
            <person name="Melin P."/>
            <person name="Meyer V."/>
            <person name="Mielnichuk N."/>
            <person name="Miskei M."/>
            <person name="Molnar A.P."/>
            <person name="Mule G."/>
            <person name="Ngan C.Y."/>
            <person name="Orejas M."/>
            <person name="Orosz E."/>
            <person name="Ouedraogo J.P."/>
            <person name="Overkamp K.M."/>
            <person name="Park H.-S."/>
            <person name="Perrone G."/>
            <person name="Piumi F."/>
            <person name="Punt P.J."/>
            <person name="Ram A.F."/>
            <person name="Ramon A."/>
            <person name="Rauscher S."/>
            <person name="Record E."/>
            <person name="Riano-Pachon D.M."/>
            <person name="Robert V."/>
            <person name="Roehrig J."/>
            <person name="Ruller R."/>
            <person name="Salamov A."/>
            <person name="Salih N.S."/>
            <person name="Samson R.A."/>
            <person name="Sandor E."/>
            <person name="Sanguinetti M."/>
            <person name="Schuetze T."/>
            <person name="Sepcic K."/>
            <person name="Shelest E."/>
            <person name="Sherlock G."/>
            <person name="Sophianopoulou V."/>
            <person name="Squina F.M."/>
            <person name="Sun H."/>
            <person name="Susca A."/>
            <person name="Todd R.B."/>
            <person name="Tsang A."/>
            <person name="Unkles S.E."/>
            <person name="van de Wiele N."/>
            <person name="van Rossen-Uffink D."/>
            <person name="Oliveira J.V."/>
            <person name="Vesth T.C."/>
            <person name="Visser J."/>
            <person name="Yu J.-H."/>
            <person name="Zhou M."/>
            <person name="Andersen M.R."/>
            <person name="Archer D.B."/>
            <person name="Baker S.E."/>
            <person name="Benoit I."/>
            <person name="Brakhage A.A."/>
            <person name="Braus G.H."/>
            <person name="Fischer R."/>
            <person name="Frisvad J.C."/>
            <person name="Goldman G.H."/>
            <person name="Houbraken J."/>
            <person name="Oakley B."/>
            <person name="Pocsi I."/>
            <person name="Scazzocchio C."/>
            <person name="Seiboth B."/>
            <person name="vanKuyk P.A."/>
            <person name="Wortman J."/>
            <person name="Dyer P.S."/>
            <person name="Grigoriev I.V."/>
        </authorList>
    </citation>
    <scope>NUCLEOTIDE SEQUENCE [LARGE SCALE GENOMIC DNA]</scope>
    <source>
        <strain evidence="4">ATCC 16872 / CBS 172.66 / WB 5094</strain>
    </source>
</reference>
<keyword evidence="2" id="KW-0472">Membrane</keyword>
<dbReference type="GO" id="GO:0005886">
    <property type="term" value="C:plasma membrane"/>
    <property type="evidence" value="ECO:0007669"/>
    <property type="project" value="TreeGrafter"/>
</dbReference>
<dbReference type="PANTHER" id="PTHR40018:SF1">
    <property type="entry name" value="[PSI+] INDUCTION PROTEIN 2"/>
    <property type="match status" value="1"/>
</dbReference>
<dbReference type="RefSeq" id="XP_020059051.1">
    <property type="nucleotide sequence ID" value="XM_020204555.1"/>
</dbReference>
<dbReference type="STRING" id="690307.A0A1L9X2K6"/>
<dbReference type="VEuPathDB" id="FungiDB:ASPACDRAFT_75828"/>
<evidence type="ECO:0000256" key="2">
    <source>
        <dbReference type="SAM" id="Phobius"/>
    </source>
</evidence>
<gene>
    <name evidence="3" type="ORF">ASPACDRAFT_75828</name>
</gene>
<dbReference type="OMA" id="CLCCGIQ"/>
<feature type="compositionally biased region" description="Polar residues" evidence="1">
    <location>
        <begin position="245"/>
        <end position="256"/>
    </location>
</feature>
<keyword evidence="2" id="KW-0812">Transmembrane</keyword>
<dbReference type="PANTHER" id="PTHR40018">
    <property type="entry name" value="[PSI+] INDUCTION PROTEIN 2"/>
    <property type="match status" value="1"/>
</dbReference>
<keyword evidence="4" id="KW-1185">Reference proteome</keyword>
<feature type="transmembrane region" description="Helical" evidence="2">
    <location>
        <begin position="43"/>
        <end position="65"/>
    </location>
</feature>
<dbReference type="EMBL" id="KV878972">
    <property type="protein sequence ID" value="OJK02712.1"/>
    <property type="molecule type" value="Genomic_DNA"/>
</dbReference>
<feature type="region of interest" description="Disordered" evidence="1">
    <location>
        <begin position="208"/>
        <end position="317"/>
    </location>
</feature>
<dbReference type="Proteomes" id="UP000184546">
    <property type="component" value="Unassembled WGS sequence"/>
</dbReference>
<accession>A0A1L9X2K6</accession>
<sequence length="450" mass="48533">MSPVDTVPAPLWARDIVSDLKSASSTFSSWDSCMSKAYCKWPVIAAIIVGGLIVLSVIACIVNCLCCGIQCCKGCCGCCSMCCPSPRNRQRKAKHLDDPYPPPDMPGAMPGAMPGTMPPPMPVKSPYQAPQPPPVYRGTEVARFDSPTSPAGSKFNEDALPAMPSWDNAVTKRVEDTGPHVEAVELESMNHVSREPRRMPSAPRMNGGGVGGGGYMGPPPVRTGTPGQYPIRTGTPGQYPARNGTPGQYPSRTGTPGQYPERTGTPGHHLDRTDIPGHYPEPQDYNAQAPHGYDAQNTYGYNHNGPRSPPPISPYDEQPYNHGFPHEERYHTMSPAPTYTTQPAYAPAEHSQPYYMPSETPLPPYMPMDRTRSPAPALSSAMNAPRPVPYRQPSPAISQYVPYQGVSPVTPPSPPSFAAAPALHEASDPGRPPSLLQTGRRPVPNSYRDV</sequence>